<feature type="region of interest" description="Disordered" evidence="5">
    <location>
        <begin position="1"/>
        <end position="180"/>
    </location>
</feature>
<dbReference type="GO" id="GO:0008270">
    <property type="term" value="F:zinc ion binding"/>
    <property type="evidence" value="ECO:0007669"/>
    <property type="project" value="UniProtKB-KW"/>
</dbReference>
<feature type="compositionally biased region" description="Gly residues" evidence="5">
    <location>
        <begin position="338"/>
        <end position="384"/>
    </location>
</feature>
<dbReference type="CDD" id="cd16449">
    <property type="entry name" value="RING-HC"/>
    <property type="match status" value="1"/>
</dbReference>
<dbReference type="GO" id="GO:0061630">
    <property type="term" value="F:ubiquitin protein ligase activity"/>
    <property type="evidence" value="ECO:0007669"/>
    <property type="project" value="InterPro"/>
</dbReference>
<dbReference type="GO" id="GO:0032183">
    <property type="term" value="F:SUMO binding"/>
    <property type="evidence" value="ECO:0007669"/>
    <property type="project" value="TreeGrafter"/>
</dbReference>
<evidence type="ECO:0000256" key="3">
    <source>
        <dbReference type="ARBA" id="ARBA00022833"/>
    </source>
</evidence>
<evidence type="ECO:0000256" key="2">
    <source>
        <dbReference type="ARBA" id="ARBA00022771"/>
    </source>
</evidence>
<feature type="compositionally biased region" description="Low complexity" evidence="5">
    <location>
        <begin position="20"/>
        <end position="60"/>
    </location>
</feature>
<dbReference type="UniPathway" id="UPA00143"/>
<dbReference type="SMART" id="SM00184">
    <property type="entry name" value="RING"/>
    <property type="match status" value="1"/>
</dbReference>
<keyword evidence="1" id="KW-0479">Metal-binding</keyword>
<gene>
    <name evidence="7" type="ORF">SPSC_02770</name>
</gene>
<feature type="region of interest" description="Disordered" evidence="5">
    <location>
        <begin position="338"/>
        <end position="395"/>
    </location>
</feature>
<evidence type="ECO:0000313" key="7">
    <source>
        <dbReference type="EMBL" id="CDU24141.1"/>
    </source>
</evidence>
<feature type="compositionally biased region" description="Acidic residues" evidence="5">
    <location>
        <begin position="454"/>
        <end position="463"/>
    </location>
</feature>
<feature type="compositionally biased region" description="Basic and acidic residues" evidence="5">
    <location>
        <begin position="129"/>
        <end position="138"/>
    </location>
</feature>
<dbReference type="GO" id="GO:0140082">
    <property type="term" value="F:SUMO-ubiquitin ligase activity"/>
    <property type="evidence" value="ECO:0007669"/>
    <property type="project" value="TreeGrafter"/>
</dbReference>
<feature type="region of interest" description="Disordered" evidence="5">
    <location>
        <begin position="416"/>
        <end position="534"/>
    </location>
</feature>
<dbReference type="PANTHER" id="PTHR47094">
    <property type="entry name" value="ELFLESS, ISOFORM B"/>
    <property type="match status" value="1"/>
</dbReference>
<dbReference type="GO" id="GO:0033768">
    <property type="term" value="C:SUMO-targeted ubiquitin ligase complex"/>
    <property type="evidence" value="ECO:0007669"/>
    <property type="project" value="TreeGrafter"/>
</dbReference>
<dbReference type="Pfam" id="PF00097">
    <property type="entry name" value="zf-C3HC4"/>
    <property type="match status" value="1"/>
</dbReference>
<dbReference type="EMBL" id="LK056664">
    <property type="protein sequence ID" value="CDU24141.1"/>
    <property type="molecule type" value="Genomic_DNA"/>
</dbReference>
<dbReference type="AlphaFoldDB" id="A0A127ZDE1"/>
<feature type="compositionally biased region" description="Basic and acidic residues" evidence="5">
    <location>
        <begin position="427"/>
        <end position="444"/>
    </location>
</feature>
<dbReference type="InterPro" id="IPR013083">
    <property type="entry name" value="Znf_RING/FYVE/PHD"/>
</dbReference>
<evidence type="ECO:0000256" key="4">
    <source>
        <dbReference type="PROSITE-ProRule" id="PRU00175"/>
    </source>
</evidence>
<keyword evidence="2 4" id="KW-0863">Zinc-finger</keyword>
<proteinExistence type="predicted"/>
<feature type="region of interest" description="Disordered" evidence="5">
    <location>
        <begin position="232"/>
        <end position="270"/>
    </location>
</feature>
<accession>A0A127ZDE1</accession>
<feature type="compositionally biased region" description="Basic and acidic residues" evidence="5">
    <location>
        <begin position="237"/>
        <end position="248"/>
    </location>
</feature>
<dbReference type="GO" id="GO:0006511">
    <property type="term" value="P:ubiquitin-dependent protein catabolic process"/>
    <property type="evidence" value="ECO:0007669"/>
    <property type="project" value="TreeGrafter"/>
</dbReference>
<protein>
    <recommendedName>
        <fullName evidence="6">RING-type domain-containing protein</fullName>
    </recommendedName>
</protein>
<keyword evidence="3" id="KW-0862">Zinc</keyword>
<feature type="compositionally biased region" description="Polar residues" evidence="5">
    <location>
        <begin position="465"/>
        <end position="474"/>
    </location>
</feature>
<dbReference type="PANTHER" id="PTHR47094:SF1">
    <property type="entry name" value="RING-TYPE E3 UBIQUITIN TRANSFERASE"/>
    <property type="match status" value="1"/>
</dbReference>
<dbReference type="OrthoDB" id="6270329at2759"/>
<dbReference type="SMR" id="A0A127ZDE1"/>
<dbReference type="PROSITE" id="PS00518">
    <property type="entry name" value="ZF_RING_1"/>
    <property type="match status" value="1"/>
</dbReference>
<evidence type="ECO:0000259" key="6">
    <source>
        <dbReference type="PROSITE" id="PS50089"/>
    </source>
</evidence>
<dbReference type="SUPFAM" id="SSF57850">
    <property type="entry name" value="RING/U-box"/>
    <property type="match status" value="1"/>
</dbReference>
<sequence length="534" mass="56222">MSAPSSAPNGLEPEPPLPRPSVVAGSRSSSRASSSGKSVNASGHASRSASPAQPQQSVPRNRTTGPFRPSQLRESRSVSRDATAASSSARRASGSGVRAHAHLATDASELIVLSSDSSSDEEDNEDDVPDMRWEREPVIRPPPTDFFEVSGVRRAQPTAPTHRGNLFSPSPIPGRPVEPIRFQGGPGMRLDVSANPTTGDFLPRPMPIVRPSAYSTAHADPDGSFSIVSEQLAPPRSRNDHPITDQRLKSSNLAMPRKSPPRSKPPPIEHPLLSKYPCPICFDAPKRLVVTPCGHFFCGECLFQALKTQAVQRRSREDERLGNIFSPFAPAGTFGTGRGGGGPNTGFGADGGGGAGRGGAAGGAGRGRGGGGGGSRGGGNLGGRGRTKPDPLAGQCPVCRAKIKGAFNGREKTGVMGLRLMMGKPINDPREDDGKMKSDTKEMDQDSSSSLNGSEDDGDDDETVLPTSKQSESVATGEVTEKKLADDESPRAARRRQRSANNASGSIDQRSTKTPDKAKKRRRESSDTSATQTE</sequence>
<dbReference type="InterPro" id="IPR001841">
    <property type="entry name" value="Znf_RING"/>
</dbReference>
<dbReference type="PROSITE" id="PS50089">
    <property type="entry name" value="ZF_RING_2"/>
    <property type="match status" value="1"/>
</dbReference>
<dbReference type="InterPro" id="IPR049627">
    <property type="entry name" value="SLX8"/>
</dbReference>
<evidence type="ECO:0000256" key="1">
    <source>
        <dbReference type="ARBA" id="ARBA00022723"/>
    </source>
</evidence>
<feature type="compositionally biased region" description="Low complexity" evidence="5">
    <location>
        <begin position="80"/>
        <end position="98"/>
    </location>
</feature>
<feature type="compositionally biased region" description="Acidic residues" evidence="5">
    <location>
        <begin position="118"/>
        <end position="128"/>
    </location>
</feature>
<organism evidence="7">
    <name type="scientific">Sporisorium scitamineum</name>
    <dbReference type="NCBI Taxonomy" id="49012"/>
    <lineage>
        <taxon>Eukaryota</taxon>
        <taxon>Fungi</taxon>
        <taxon>Dikarya</taxon>
        <taxon>Basidiomycota</taxon>
        <taxon>Ustilaginomycotina</taxon>
        <taxon>Ustilaginomycetes</taxon>
        <taxon>Ustilaginales</taxon>
        <taxon>Ustilaginaceae</taxon>
        <taxon>Sporisorium</taxon>
    </lineage>
</organism>
<dbReference type="Gene3D" id="3.30.40.10">
    <property type="entry name" value="Zinc/RING finger domain, C3HC4 (zinc finger)"/>
    <property type="match status" value="1"/>
</dbReference>
<feature type="domain" description="RING-type" evidence="6">
    <location>
        <begin position="278"/>
        <end position="302"/>
    </location>
</feature>
<dbReference type="InterPro" id="IPR017907">
    <property type="entry name" value="Znf_RING_CS"/>
</dbReference>
<name>A0A127ZDE1_9BASI</name>
<reference evidence="7" key="1">
    <citation type="submission" date="2014-06" db="EMBL/GenBank/DDBJ databases">
        <authorList>
            <person name="Ju J."/>
            <person name="Zhang J."/>
        </authorList>
    </citation>
    <scope>NUCLEOTIDE SEQUENCE</scope>
    <source>
        <strain evidence="7">SscI8</strain>
    </source>
</reference>
<feature type="compositionally biased region" description="Basic and acidic residues" evidence="5">
    <location>
        <begin position="479"/>
        <end position="491"/>
    </location>
</feature>
<dbReference type="InterPro" id="IPR018957">
    <property type="entry name" value="Znf_C3HC4_RING-type"/>
</dbReference>
<evidence type="ECO:0000256" key="5">
    <source>
        <dbReference type="SAM" id="MobiDB-lite"/>
    </source>
</evidence>
<dbReference type="GO" id="GO:0016567">
    <property type="term" value="P:protein ubiquitination"/>
    <property type="evidence" value="ECO:0007669"/>
    <property type="project" value="UniProtKB-UniPathway"/>
</dbReference>